<name>A0ABP9LIW6_9RHOB</name>
<evidence type="ECO:0000313" key="2">
    <source>
        <dbReference type="EMBL" id="GAA5076976.1"/>
    </source>
</evidence>
<protein>
    <submittedName>
        <fullName evidence="2">Transposase</fullName>
    </submittedName>
</protein>
<feature type="domain" description="Transposase IS200-like" evidence="1">
    <location>
        <begin position="9"/>
        <end position="156"/>
    </location>
</feature>
<reference evidence="3" key="1">
    <citation type="journal article" date="2019" name="Int. J. Syst. Evol. Microbiol.">
        <title>The Global Catalogue of Microorganisms (GCM) 10K type strain sequencing project: providing services to taxonomists for standard genome sequencing and annotation.</title>
        <authorList>
            <consortium name="The Broad Institute Genomics Platform"/>
            <consortium name="The Broad Institute Genome Sequencing Center for Infectious Disease"/>
            <person name="Wu L."/>
            <person name="Ma J."/>
        </authorList>
    </citation>
    <scope>NUCLEOTIDE SEQUENCE [LARGE SCALE GENOMIC DNA]</scope>
    <source>
        <strain evidence="3">JCM 18015</strain>
    </source>
</reference>
<keyword evidence="3" id="KW-1185">Reference proteome</keyword>
<dbReference type="Gene3D" id="3.30.70.1290">
    <property type="entry name" value="Transposase IS200-like"/>
    <property type="match status" value="1"/>
</dbReference>
<dbReference type="NCBIfam" id="NF047646">
    <property type="entry name" value="REP_Tyr_transpos"/>
    <property type="match status" value="1"/>
</dbReference>
<organism evidence="2 3">
    <name type="scientific">[Roseibacterium] beibuensis</name>
    <dbReference type="NCBI Taxonomy" id="1193142"/>
    <lineage>
        <taxon>Bacteria</taxon>
        <taxon>Pseudomonadati</taxon>
        <taxon>Pseudomonadota</taxon>
        <taxon>Alphaproteobacteria</taxon>
        <taxon>Rhodobacterales</taxon>
        <taxon>Roseobacteraceae</taxon>
        <taxon>Roseicyclus</taxon>
    </lineage>
</organism>
<evidence type="ECO:0000313" key="3">
    <source>
        <dbReference type="Proteomes" id="UP001499910"/>
    </source>
</evidence>
<gene>
    <name evidence="2" type="ORF">GCM10023209_26710</name>
</gene>
<dbReference type="EMBL" id="BAABHW010000004">
    <property type="protein sequence ID" value="GAA5076976.1"/>
    <property type="molecule type" value="Genomic_DNA"/>
</dbReference>
<dbReference type="PANTHER" id="PTHR36966">
    <property type="entry name" value="REP-ASSOCIATED TYROSINE TRANSPOSASE"/>
    <property type="match status" value="1"/>
</dbReference>
<dbReference type="InterPro" id="IPR002686">
    <property type="entry name" value="Transposase_17"/>
</dbReference>
<dbReference type="SMART" id="SM01321">
    <property type="entry name" value="Y1_Tnp"/>
    <property type="match status" value="1"/>
</dbReference>
<proteinExistence type="predicted"/>
<dbReference type="RefSeq" id="WP_259549772.1">
    <property type="nucleotide sequence ID" value="NZ_JANXIR010000004.1"/>
</dbReference>
<dbReference type="PANTHER" id="PTHR36966:SF1">
    <property type="entry name" value="REP-ASSOCIATED TYROSINE TRANSPOSASE"/>
    <property type="match status" value="1"/>
</dbReference>
<comment type="caution">
    <text evidence="2">The sequence shown here is derived from an EMBL/GenBank/DDBJ whole genome shotgun (WGS) entry which is preliminary data.</text>
</comment>
<accession>A0ABP9LIW6</accession>
<dbReference type="InterPro" id="IPR036515">
    <property type="entry name" value="Transposase_17_sf"/>
</dbReference>
<dbReference type="Proteomes" id="UP001499910">
    <property type="component" value="Unassembled WGS sequence"/>
</dbReference>
<dbReference type="SUPFAM" id="SSF143422">
    <property type="entry name" value="Transposase IS200-like"/>
    <property type="match status" value="1"/>
</dbReference>
<dbReference type="InterPro" id="IPR052715">
    <property type="entry name" value="RAYT_transposase"/>
</dbReference>
<sequence length="200" mass="23219">MPNYRRPSPSPVPVFFTVCLAQQGSTALIDHLDILREAVRLTLRDRPFDILAWVVLPDHMHAVWRLPESDPNYSQRWGRIKSRFTRDLRVRLRRPGLGPESFPAEFPEIAKGRFAGLKPGLRTDKREQAVWQRRFWEHHCRDDRDLEAHIRYCWGNPVKHGFVTRPADWVASSIHRDIRLGPVEPEWSGSVPDGDFGEAA</sequence>
<evidence type="ECO:0000259" key="1">
    <source>
        <dbReference type="SMART" id="SM01321"/>
    </source>
</evidence>